<dbReference type="SMART" id="SM00267">
    <property type="entry name" value="GGDEF"/>
    <property type="match status" value="1"/>
</dbReference>
<dbReference type="InterPro" id="IPR000014">
    <property type="entry name" value="PAS"/>
</dbReference>
<feature type="compositionally biased region" description="Polar residues" evidence="1">
    <location>
        <begin position="1"/>
        <end position="11"/>
    </location>
</feature>
<dbReference type="PANTHER" id="PTHR44757:SF2">
    <property type="entry name" value="BIOFILM ARCHITECTURE MAINTENANCE PROTEIN MBAA"/>
    <property type="match status" value="1"/>
</dbReference>
<dbReference type="Pfam" id="PF00990">
    <property type="entry name" value="GGDEF"/>
    <property type="match status" value="1"/>
</dbReference>
<evidence type="ECO:0000256" key="1">
    <source>
        <dbReference type="SAM" id="MobiDB-lite"/>
    </source>
</evidence>
<dbReference type="CDD" id="cd00130">
    <property type="entry name" value="PAS"/>
    <property type="match status" value="1"/>
</dbReference>
<dbReference type="PROSITE" id="PS50112">
    <property type="entry name" value="PAS"/>
    <property type="match status" value="1"/>
</dbReference>
<dbReference type="InterPro" id="IPR035919">
    <property type="entry name" value="EAL_sf"/>
</dbReference>
<evidence type="ECO:0000313" key="5">
    <source>
        <dbReference type="EMBL" id="QIZ71403.1"/>
    </source>
</evidence>
<feature type="region of interest" description="Disordered" evidence="1">
    <location>
        <begin position="1"/>
        <end position="34"/>
    </location>
</feature>
<evidence type="ECO:0000259" key="4">
    <source>
        <dbReference type="PROSITE" id="PS50887"/>
    </source>
</evidence>
<dbReference type="SUPFAM" id="SSF55073">
    <property type="entry name" value="Nucleotide cyclase"/>
    <property type="match status" value="1"/>
</dbReference>
<feature type="domain" description="GGDEF" evidence="4">
    <location>
        <begin position="606"/>
        <end position="747"/>
    </location>
</feature>
<dbReference type="SUPFAM" id="SSF55785">
    <property type="entry name" value="PYP-like sensor domain (PAS domain)"/>
    <property type="match status" value="1"/>
</dbReference>
<accession>A0A6H1U056</accession>
<dbReference type="Proteomes" id="UP000500857">
    <property type="component" value="Chromosome"/>
</dbReference>
<dbReference type="AlphaFoldDB" id="A0A6H1U056"/>
<dbReference type="NCBIfam" id="TIGR00229">
    <property type="entry name" value="sensory_box"/>
    <property type="match status" value="1"/>
</dbReference>
<gene>
    <name evidence="5" type="ORF">HCG48_13120</name>
</gene>
<dbReference type="SUPFAM" id="SSF141868">
    <property type="entry name" value="EAL domain-like"/>
    <property type="match status" value="1"/>
</dbReference>
<feature type="region of interest" description="Disordered" evidence="1">
    <location>
        <begin position="233"/>
        <end position="256"/>
    </location>
</feature>
<dbReference type="CDD" id="cd01949">
    <property type="entry name" value="GGDEF"/>
    <property type="match status" value="1"/>
</dbReference>
<dbReference type="InterPro" id="IPR043128">
    <property type="entry name" value="Rev_trsase/Diguanyl_cyclase"/>
</dbReference>
<dbReference type="PROSITE" id="PS50887">
    <property type="entry name" value="GGDEF"/>
    <property type="match status" value="1"/>
</dbReference>
<feature type="compositionally biased region" description="Basic and acidic residues" evidence="1">
    <location>
        <begin position="246"/>
        <end position="255"/>
    </location>
</feature>
<feature type="region of interest" description="Disordered" evidence="1">
    <location>
        <begin position="561"/>
        <end position="582"/>
    </location>
</feature>
<dbReference type="EMBL" id="CP051167">
    <property type="protein sequence ID" value="QIZ71403.1"/>
    <property type="molecule type" value="Genomic_DNA"/>
</dbReference>
<feature type="region of interest" description="Disordered" evidence="1">
    <location>
        <begin position="409"/>
        <end position="443"/>
    </location>
</feature>
<dbReference type="InterPro" id="IPR035965">
    <property type="entry name" value="PAS-like_dom_sf"/>
</dbReference>
<dbReference type="InterPro" id="IPR001633">
    <property type="entry name" value="EAL_dom"/>
</dbReference>
<dbReference type="Gene3D" id="3.20.20.450">
    <property type="entry name" value="EAL domain"/>
    <property type="match status" value="1"/>
</dbReference>
<dbReference type="InterPro" id="IPR052155">
    <property type="entry name" value="Biofilm_reg_signaling"/>
</dbReference>
<organism evidence="5 6">
    <name type="scientific">Oxynema aestuarii AP17</name>
    <dbReference type="NCBI Taxonomy" id="2064643"/>
    <lineage>
        <taxon>Bacteria</taxon>
        <taxon>Bacillati</taxon>
        <taxon>Cyanobacteriota</taxon>
        <taxon>Cyanophyceae</taxon>
        <taxon>Oscillatoriophycideae</taxon>
        <taxon>Oscillatoriales</taxon>
        <taxon>Oscillatoriaceae</taxon>
        <taxon>Oxynema</taxon>
        <taxon>Oxynema aestuarii</taxon>
    </lineage>
</organism>
<dbReference type="InterPro" id="IPR029787">
    <property type="entry name" value="Nucleotide_cyclase"/>
</dbReference>
<reference evidence="5 6" key="1">
    <citation type="submission" date="2020-04" db="EMBL/GenBank/DDBJ databases">
        <authorList>
            <person name="Basu S."/>
            <person name="Maruthanayagam V."/>
            <person name="Chakraborty S."/>
            <person name="Pramanik A."/>
            <person name="Mukherjee J."/>
            <person name="Brink B."/>
        </authorList>
    </citation>
    <scope>NUCLEOTIDE SEQUENCE [LARGE SCALE GENOMIC DNA]</scope>
    <source>
        <strain evidence="5 6">AP17</strain>
    </source>
</reference>
<dbReference type="NCBIfam" id="TIGR00254">
    <property type="entry name" value="GGDEF"/>
    <property type="match status" value="1"/>
</dbReference>
<dbReference type="SMART" id="SM00052">
    <property type="entry name" value="EAL"/>
    <property type="match status" value="1"/>
</dbReference>
<feature type="compositionally biased region" description="Basic and acidic residues" evidence="1">
    <location>
        <begin position="416"/>
        <end position="438"/>
    </location>
</feature>
<dbReference type="PANTHER" id="PTHR44757">
    <property type="entry name" value="DIGUANYLATE CYCLASE DGCP"/>
    <property type="match status" value="1"/>
</dbReference>
<dbReference type="InterPro" id="IPR000160">
    <property type="entry name" value="GGDEF_dom"/>
</dbReference>
<dbReference type="Pfam" id="PF00563">
    <property type="entry name" value="EAL"/>
    <property type="match status" value="1"/>
</dbReference>
<feature type="domain" description="PAS" evidence="2">
    <location>
        <begin position="447"/>
        <end position="489"/>
    </location>
</feature>
<dbReference type="Gene3D" id="3.30.450.20">
    <property type="entry name" value="PAS domain"/>
    <property type="match status" value="1"/>
</dbReference>
<dbReference type="Gene3D" id="3.30.70.270">
    <property type="match status" value="1"/>
</dbReference>
<sequence length="1014" mass="114656">MTIQQPKQSPHSADDLERHRQSLAVRASESEPESHRGYFERAVGNLLQMALDLTQMSVAQFYGSPPRGWDCRVGDRAIALPLNPSFYTRSLPEGGIKRTPTLGELATIAIPAIAPDGRWVGNIWLFDPIPRDPDPTETAILQGIARQIGIESQWLQSWQREADVCLGSIFAQQLQKSEENRAATPQAYREIARRETAGMPRNATRPLSGVRPGMPKAYRPQSLPTAIARFSTPFENPADATSSPEPGREPARDRALQTQLREQIERRQQAERDLEESQDRLRNLLETISNAVCCKKEKEDVGRTNRAIGLDLLKLEAARIGEYNWGQIPRYLQSDPRWPFFWQWLGDRHREATDRTRLEMNPTSCLVCPEVKNLQDIMGIWNIPLLSARGKSYATARFESAWKRQSPGEFYPSATRKPDRRSERGVEVAMKEGSREDTPMNYRLDGSETLHRETLANMRDPVFMTDDRGEFTFLCPNIEGIFGYSIAELQALGNVEQLLGENLFDRAELDLRGEIYNIERQVYDKAGQCHRLLITVKRVAIERGRLLYSCHDITDAPAFATRTGEELTEANPPDPGDRDPLTGLPNRSFFLNTLRRVADCYGSHSRRLAVLFLDLDRFKLINESLGHAIGDRLLIEVADRLCRTLSSCKLCKPHSTHVVARLGGDEFAILLDPIEGMEEALGLAECLQEAIAVPCQIEGHEVFSTTSIGIATSSNECDRVEDLLRDADTAMYRAKGLGGARHQVFDPAMRDRVTTRLQLETDLRWAIVRQEFFMQYQPIVALESGRICGFESLVRWQHPRRGLVSPDRFIPIAEETGAILPLGRWILDTSIAQLHAWQQQFSQDAPLTLNVNLSGKQLFEADLILELDRILARYPIAPGTLKLEITETVLMENATSVETLLEQFRARQIQVCIDDFGTGYSSLSYLRRFPIDTLKIDRSFVASMGIDRENSEIVRAIVMLAHNLKIDVTAEGVESEEQLVQLWAVQCEYAQGYFFSKPLDADRATELIGSRPQW</sequence>
<evidence type="ECO:0000259" key="2">
    <source>
        <dbReference type="PROSITE" id="PS50112"/>
    </source>
</evidence>
<dbReference type="PROSITE" id="PS50883">
    <property type="entry name" value="EAL"/>
    <property type="match status" value="1"/>
</dbReference>
<name>A0A6H1U056_9CYAN</name>
<proteinExistence type="predicted"/>
<evidence type="ECO:0000313" key="6">
    <source>
        <dbReference type="Proteomes" id="UP000500857"/>
    </source>
</evidence>
<evidence type="ECO:0000259" key="3">
    <source>
        <dbReference type="PROSITE" id="PS50883"/>
    </source>
</evidence>
<protein>
    <submittedName>
        <fullName evidence="5">EAL domain-containing protein</fullName>
    </submittedName>
</protein>
<keyword evidence="6" id="KW-1185">Reference proteome</keyword>
<dbReference type="KEGG" id="oxy:HCG48_13120"/>
<feature type="domain" description="EAL" evidence="3">
    <location>
        <begin position="756"/>
        <end position="1012"/>
    </location>
</feature>
<dbReference type="RefSeq" id="WP_168569556.1">
    <property type="nucleotide sequence ID" value="NZ_CP051167.1"/>
</dbReference>
<dbReference type="CDD" id="cd01948">
    <property type="entry name" value="EAL"/>
    <property type="match status" value="1"/>
</dbReference>
<dbReference type="SMART" id="SM00091">
    <property type="entry name" value="PAS"/>
    <property type="match status" value="1"/>
</dbReference>